<gene>
    <name evidence="2" type="ORF">ZHAS_00011178</name>
</gene>
<feature type="region of interest" description="Disordered" evidence="1">
    <location>
        <begin position="34"/>
        <end position="55"/>
    </location>
</feature>
<name>A0A084VZI9_ANOSI</name>
<keyword evidence="4" id="KW-1185">Reference proteome</keyword>
<dbReference type="EnsemblMetazoa" id="ASIC011178-RA">
    <property type="protein sequence ID" value="ASIC011178-PA"/>
    <property type="gene ID" value="ASIC011178"/>
</dbReference>
<dbReference type="VEuPathDB" id="VectorBase:ASIC011178"/>
<protein>
    <submittedName>
        <fullName evidence="2 3">Putative ABC transporter substrate binding protein</fullName>
    </submittedName>
</protein>
<accession>A0A084VZI9</accession>
<dbReference type="Proteomes" id="UP000030765">
    <property type="component" value="Unassembled WGS sequence"/>
</dbReference>
<evidence type="ECO:0000313" key="3">
    <source>
        <dbReference type="EnsemblMetazoa" id="ASIC011178-PA"/>
    </source>
</evidence>
<dbReference type="EMBL" id="KE525251">
    <property type="protein sequence ID" value="KFB43383.1"/>
    <property type="molecule type" value="Genomic_DNA"/>
</dbReference>
<proteinExistence type="predicted"/>
<evidence type="ECO:0000313" key="2">
    <source>
        <dbReference type="EMBL" id="KFB43383.1"/>
    </source>
</evidence>
<evidence type="ECO:0000313" key="4">
    <source>
        <dbReference type="Proteomes" id="UP000030765"/>
    </source>
</evidence>
<feature type="compositionally biased region" description="Basic residues" evidence="1">
    <location>
        <begin position="34"/>
        <end position="51"/>
    </location>
</feature>
<dbReference type="EMBL" id="ATLV01018849">
    <property type="status" value="NOT_ANNOTATED_CDS"/>
    <property type="molecule type" value="Genomic_DNA"/>
</dbReference>
<evidence type="ECO:0000256" key="1">
    <source>
        <dbReference type="SAM" id="MobiDB-lite"/>
    </source>
</evidence>
<reference evidence="3" key="2">
    <citation type="submission" date="2020-05" db="UniProtKB">
        <authorList>
            <consortium name="EnsemblMetazoa"/>
        </authorList>
    </citation>
    <scope>IDENTIFICATION</scope>
</reference>
<sequence length="104" mass="11720">MFEKQFACAVDRSGRWRESEPYNPYRNTTAMRYKKTGRRKAQTVPERKKKNNNTEHVLGGALLPCGHRCSLTAPNLGYCQNDRPGSGFTVSINSPERVVCRASA</sequence>
<organism evidence="2">
    <name type="scientific">Anopheles sinensis</name>
    <name type="common">Mosquito</name>
    <dbReference type="NCBI Taxonomy" id="74873"/>
    <lineage>
        <taxon>Eukaryota</taxon>
        <taxon>Metazoa</taxon>
        <taxon>Ecdysozoa</taxon>
        <taxon>Arthropoda</taxon>
        <taxon>Hexapoda</taxon>
        <taxon>Insecta</taxon>
        <taxon>Pterygota</taxon>
        <taxon>Neoptera</taxon>
        <taxon>Endopterygota</taxon>
        <taxon>Diptera</taxon>
        <taxon>Nematocera</taxon>
        <taxon>Culicoidea</taxon>
        <taxon>Culicidae</taxon>
        <taxon>Anophelinae</taxon>
        <taxon>Anopheles</taxon>
    </lineage>
</organism>
<reference evidence="2 4" key="1">
    <citation type="journal article" date="2014" name="BMC Genomics">
        <title>Genome sequence of Anopheles sinensis provides insight into genetics basis of mosquito competence for malaria parasites.</title>
        <authorList>
            <person name="Zhou D."/>
            <person name="Zhang D."/>
            <person name="Ding G."/>
            <person name="Shi L."/>
            <person name="Hou Q."/>
            <person name="Ye Y."/>
            <person name="Xu Y."/>
            <person name="Zhou H."/>
            <person name="Xiong C."/>
            <person name="Li S."/>
            <person name="Yu J."/>
            <person name="Hong S."/>
            <person name="Yu X."/>
            <person name="Zou P."/>
            <person name="Chen C."/>
            <person name="Chang X."/>
            <person name="Wang W."/>
            <person name="Lv Y."/>
            <person name="Sun Y."/>
            <person name="Ma L."/>
            <person name="Shen B."/>
            <person name="Zhu C."/>
        </authorList>
    </citation>
    <scope>NUCLEOTIDE SEQUENCE [LARGE SCALE GENOMIC DNA]</scope>
</reference>
<dbReference type="AlphaFoldDB" id="A0A084VZI9"/>